<protein>
    <recommendedName>
        <fullName evidence="3">PD-(D/E)XK nuclease superfamily protein</fullName>
    </recommendedName>
</protein>
<sequence>MNTITLLNSFYREDVISDLICNLINHEREFAKWFAMEICEISEVNAEYVAKTRIGLGRGIGTPDLVIERRVKGKTDLIIVIENKLGALEGEEQTNRYASEEGMTKLRSALKAGQDTPIQFLFLTLDPFTPAKNSTFAKKDYQKFVDVNWEELIRDESARKVLSDYSALLKDFYEPITSSKPTDEIAAKYKDINSLQRKLIWIRMLQAFQHSLPDQLFMTYGEAGGFGRNAAVFLFSKKEWVQNKFDGKKLTADSVSVHFELSIDLLTSNAVTDFALHYEPNPYKPKKKYMMVDGYSKYVLLREERAAFFHQHIDKQNQNREFIKRNGSNSILKIPIKNNDRFEKVIEELAASMDKLSPLVDEMLELT</sequence>
<organism evidence="1 2">
    <name type="scientific">Rossellomorea vietnamensis</name>
    <dbReference type="NCBI Taxonomy" id="218284"/>
    <lineage>
        <taxon>Bacteria</taxon>
        <taxon>Bacillati</taxon>
        <taxon>Bacillota</taxon>
        <taxon>Bacilli</taxon>
        <taxon>Bacillales</taxon>
        <taxon>Bacillaceae</taxon>
        <taxon>Rossellomorea</taxon>
    </lineage>
</organism>
<dbReference type="AlphaFoldDB" id="A0A5D4MI77"/>
<name>A0A5D4MI77_9BACI</name>
<evidence type="ECO:0000313" key="1">
    <source>
        <dbReference type="EMBL" id="TYS01277.1"/>
    </source>
</evidence>
<gene>
    <name evidence="1" type="ORF">FZC84_01060</name>
</gene>
<comment type="caution">
    <text evidence="1">The sequence shown here is derived from an EMBL/GenBank/DDBJ whole genome shotgun (WGS) entry which is preliminary data.</text>
</comment>
<dbReference type="Proteomes" id="UP000325182">
    <property type="component" value="Unassembled WGS sequence"/>
</dbReference>
<dbReference type="InterPro" id="IPR029470">
    <property type="entry name" value="PDDEXK_4"/>
</dbReference>
<dbReference type="EMBL" id="VTEG01000001">
    <property type="protein sequence ID" value="TYS01277.1"/>
    <property type="molecule type" value="Genomic_DNA"/>
</dbReference>
<proteinExistence type="predicted"/>
<dbReference type="Pfam" id="PF14281">
    <property type="entry name" value="PDDEXK_4"/>
    <property type="match status" value="1"/>
</dbReference>
<evidence type="ECO:0000313" key="2">
    <source>
        <dbReference type="Proteomes" id="UP000325182"/>
    </source>
</evidence>
<reference evidence="1 2" key="1">
    <citation type="submission" date="2019-08" db="EMBL/GenBank/DDBJ databases">
        <title>Bacillus genomes from the desert of Cuatro Cienegas, Coahuila.</title>
        <authorList>
            <person name="Olmedo-Alvarez G."/>
        </authorList>
    </citation>
    <scope>NUCLEOTIDE SEQUENCE [LARGE SCALE GENOMIC DNA]</scope>
    <source>
        <strain evidence="1 2">CH128b_4D</strain>
    </source>
</reference>
<accession>A0A5D4MI77</accession>
<dbReference type="RefSeq" id="WP_148952639.1">
    <property type="nucleotide sequence ID" value="NZ_VTEG01000001.1"/>
</dbReference>
<evidence type="ECO:0008006" key="3">
    <source>
        <dbReference type="Google" id="ProtNLM"/>
    </source>
</evidence>